<dbReference type="AlphaFoldDB" id="A0AAW1N4Y0"/>
<evidence type="ECO:0000313" key="2">
    <source>
        <dbReference type="Proteomes" id="UP001458880"/>
    </source>
</evidence>
<organism evidence="1 2">
    <name type="scientific">Popillia japonica</name>
    <name type="common">Japanese beetle</name>
    <dbReference type="NCBI Taxonomy" id="7064"/>
    <lineage>
        <taxon>Eukaryota</taxon>
        <taxon>Metazoa</taxon>
        <taxon>Ecdysozoa</taxon>
        <taxon>Arthropoda</taxon>
        <taxon>Hexapoda</taxon>
        <taxon>Insecta</taxon>
        <taxon>Pterygota</taxon>
        <taxon>Neoptera</taxon>
        <taxon>Endopterygota</taxon>
        <taxon>Coleoptera</taxon>
        <taxon>Polyphaga</taxon>
        <taxon>Scarabaeiformia</taxon>
        <taxon>Scarabaeidae</taxon>
        <taxon>Rutelinae</taxon>
        <taxon>Popillia</taxon>
    </lineage>
</organism>
<sequence length="85" mass="10309">MKDRFRQREADEQEIEKGIQTIQKFVIMKDRFRQREADEQEIEKGIQTIPASLMLYIVDSRKDTYSRGYPVFLRIKRKMQKVVAR</sequence>
<dbReference type="EMBL" id="JASPKY010000016">
    <property type="protein sequence ID" value="KAK9752995.1"/>
    <property type="molecule type" value="Genomic_DNA"/>
</dbReference>
<protein>
    <submittedName>
        <fullName evidence="1">Uncharacterized protein</fullName>
    </submittedName>
</protein>
<proteinExistence type="predicted"/>
<name>A0AAW1N4Y0_POPJA</name>
<keyword evidence="2" id="KW-1185">Reference proteome</keyword>
<accession>A0AAW1N4Y0</accession>
<evidence type="ECO:0000313" key="1">
    <source>
        <dbReference type="EMBL" id="KAK9752995.1"/>
    </source>
</evidence>
<gene>
    <name evidence="1" type="ORF">QE152_g3782</name>
</gene>
<dbReference type="Proteomes" id="UP001458880">
    <property type="component" value="Unassembled WGS sequence"/>
</dbReference>
<comment type="caution">
    <text evidence="1">The sequence shown here is derived from an EMBL/GenBank/DDBJ whole genome shotgun (WGS) entry which is preliminary data.</text>
</comment>
<reference evidence="1 2" key="1">
    <citation type="journal article" date="2024" name="BMC Genomics">
        <title>De novo assembly and annotation of Popillia japonica's genome with initial clues to its potential as an invasive pest.</title>
        <authorList>
            <person name="Cucini C."/>
            <person name="Boschi S."/>
            <person name="Funari R."/>
            <person name="Cardaioli E."/>
            <person name="Iannotti N."/>
            <person name="Marturano G."/>
            <person name="Paoli F."/>
            <person name="Bruttini M."/>
            <person name="Carapelli A."/>
            <person name="Frati F."/>
            <person name="Nardi F."/>
        </authorList>
    </citation>
    <scope>NUCLEOTIDE SEQUENCE [LARGE SCALE GENOMIC DNA]</scope>
    <source>
        <strain evidence="1">DMR45628</strain>
    </source>
</reference>